<name>A0A4Q8BDK5_9ACTN</name>
<comment type="similarity">
    <text evidence="1 5">Belongs to the bacterial ribosomal protein bL36 family.</text>
</comment>
<evidence type="ECO:0000256" key="1">
    <source>
        <dbReference type="ARBA" id="ARBA00007645"/>
    </source>
</evidence>
<feature type="region of interest" description="Disordered" evidence="6">
    <location>
        <begin position="31"/>
        <end position="58"/>
    </location>
</feature>
<dbReference type="InterPro" id="IPR047621">
    <property type="entry name" value="Ribosomal_L36_bact"/>
</dbReference>
<evidence type="ECO:0000256" key="4">
    <source>
        <dbReference type="ARBA" id="ARBA00035186"/>
    </source>
</evidence>
<dbReference type="GO" id="GO:0005840">
    <property type="term" value="C:ribosome"/>
    <property type="evidence" value="ECO:0007669"/>
    <property type="project" value="UniProtKB-KW"/>
</dbReference>
<keyword evidence="3 5" id="KW-0687">Ribonucleoprotein</keyword>
<sequence length="58" mass="6300">MKVRSSLRGLKRKVNSIVVRRRGKVFVINKADPRQKARQGGATPTPAGYKVPAPAETG</sequence>
<evidence type="ECO:0000256" key="2">
    <source>
        <dbReference type="ARBA" id="ARBA00022980"/>
    </source>
</evidence>
<dbReference type="Pfam" id="PF00444">
    <property type="entry name" value="Ribosomal_L36"/>
    <property type="match status" value="1"/>
</dbReference>
<dbReference type="GO" id="GO:0006412">
    <property type="term" value="P:translation"/>
    <property type="evidence" value="ECO:0007669"/>
    <property type="project" value="UniProtKB-UniRule"/>
</dbReference>
<dbReference type="EMBL" id="SHLD01000001">
    <property type="protein sequence ID" value="RZU75385.1"/>
    <property type="molecule type" value="Genomic_DNA"/>
</dbReference>
<dbReference type="PANTHER" id="PTHR47781:SF1">
    <property type="entry name" value="LARGE RIBOSOMAL SUBUNIT PROTEIN BL36B"/>
    <property type="match status" value="1"/>
</dbReference>
<comment type="caution">
    <text evidence="7">The sequence shown here is derived from an EMBL/GenBank/DDBJ whole genome shotgun (WGS) entry which is preliminary data.</text>
</comment>
<protein>
    <recommendedName>
        <fullName evidence="4 5">Large ribosomal subunit protein bL36</fullName>
    </recommendedName>
</protein>
<gene>
    <name evidence="5" type="primary">rpmJ</name>
    <name evidence="7" type="ORF">EV384_3925</name>
</gene>
<proteinExistence type="inferred from homology"/>
<dbReference type="SUPFAM" id="SSF57840">
    <property type="entry name" value="Ribosomal protein L36"/>
    <property type="match status" value="1"/>
</dbReference>
<evidence type="ECO:0000313" key="7">
    <source>
        <dbReference type="EMBL" id="RZU75385.1"/>
    </source>
</evidence>
<keyword evidence="8" id="KW-1185">Reference proteome</keyword>
<dbReference type="Proteomes" id="UP000294114">
    <property type="component" value="Unassembled WGS sequence"/>
</dbReference>
<dbReference type="PANTHER" id="PTHR47781">
    <property type="entry name" value="50S RIBOSOMAL PROTEIN L36 2"/>
    <property type="match status" value="1"/>
</dbReference>
<organism evidence="7 8">
    <name type="scientific">Micromonospora kangleipakensis</name>
    <dbReference type="NCBI Taxonomy" id="1077942"/>
    <lineage>
        <taxon>Bacteria</taxon>
        <taxon>Bacillati</taxon>
        <taxon>Actinomycetota</taxon>
        <taxon>Actinomycetes</taxon>
        <taxon>Micromonosporales</taxon>
        <taxon>Micromonosporaceae</taxon>
        <taxon>Micromonospora</taxon>
    </lineage>
</organism>
<dbReference type="GO" id="GO:1990904">
    <property type="term" value="C:ribonucleoprotein complex"/>
    <property type="evidence" value="ECO:0007669"/>
    <property type="project" value="UniProtKB-KW"/>
</dbReference>
<dbReference type="InterPro" id="IPR035977">
    <property type="entry name" value="Ribosomal_bL36_sp"/>
</dbReference>
<evidence type="ECO:0000313" key="8">
    <source>
        <dbReference type="Proteomes" id="UP000294114"/>
    </source>
</evidence>
<dbReference type="AlphaFoldDB" id="A0A4Q8BDK5"/>
<accession>A0A4Q8BDK5</accession>
<evidence type="ECO:0000256" key="5">
    <source>
        <dbReference type="HAMAP-Rule" id="MF_00251"/>
    </source>
</evidence>
<dbReference type="InterPro" id="IPR000473">
    <property type="entry name" value="Ribosomal_bL36"/>
</dbReference>
<dbReference type="OrthoDB" id="9801558at2"/>
<evidence type="ECO:0000256" key="3">
    <source>
        <dbReference type="ARBA" id="ARBA00023274"/>
    </source>
</evidence>
<reference evidence="7 8" key="1">
    <citation type="submission" date="2019-02" db="EMBL/GenBank/DDBJ databases">
        <title>Sequencing the genomes of 1000 actinobacteria strains.</title>
        <authorList>
            <person name="Klenk H.-P."/>
        </authorList>
    </citation>
    <scope>NUCLEOTIDE SEQUENCE [LARGE SCALE GENOMIC DNA]</scope>
    <source>
        <strain evidence="7 8">DSM 45612</strain>
    </source>
</reference>
<keyword evidence="2 5" id="KW-0689">Ribosomal protein</keyword>
<dbReference type="HAMAP" id="MF_00251">
    <property type="entry name" value="Ribosomal_bL36"/>
    <property type="match status" value="1"/>
</dbReference>
<evidence type="ECO:0000256" key="6">
    <source>
        <dbReference type="SAM" id="MobiDB-lite"/>
    </source>
</evidence>
<dbReference type="GO" id="GO:0003735">
    <property type="term" value="F:structural constituent of ribosome"/>
    <property type="evidence" value="ECO:0007669"/>
    <property type="project" value="InterPro"/>
</dbReference>